<evidence type="ECO:0000256" key="8">
    <source>
        <dbReference type="ARBA" id="ARBA00022842"/>
    </source>
</evidence>
<keyword evidence="7 10" id="KW-0067">ATP-binding</keyword>
<evidence type="ECO:0000256" key="7">
    <source>
        <dbReference type="ARBA" id="ARBA00022840"/>
    </source>
</evidence>
<dbReference type="InterPro" id="IPR039657">
    <property type="entry name" value="Dimethylallyltransferase"/>
</dbReference>
<dbReference type="GO" id="GO:0052381">
    <property type="term" value="F:tRNA dimethylallyltransferase activity"/>
    <property type="evidence" value="ECO:0007669"/>
    <property type="project" value="UniProtKB-UniRule"/>
</dbReference>
<dbReference type="AlphaFoldDB" id="A0A8D4VSD9"/>
<dbReference type="NCBIfam" id="TIGR00174">
    <property type="entry name" value="miaA"/>
    <property type="match status" value="1"/>
</dbReference>
<comment type="caution">
    <text evidence="10">Lacks conserved residue(s) required for the propagation of feature annotation.</text>
</comment>
<sequence length="311" mass="34623">MSVLSPVLLLMGPTASGKSDLAVRLAERLDGEIVSVDSAMVYRGMDIGTAKPTLAQRRGIVHHLIDILDPAEAFSTGMFRDAVLALVGEIRGRGRLPILAGGTMLYFNALLRGLAALPAADPALRRELEDWGEREGQAALHERLRQVDPVSAARIHPNDPQRTQRALEVFLLTGKPLTELWAAEHAPPLPFRPVKVVVAPADRSELHRRIAQRFHAMLESGLVEEVERLYRRGDLDVSLPSIRAVGYRQVWGYLSGEHGWDVMVEKGIAATRQLAKRQFTWLRREDDALWRDSEPAESLAERLLRDLAPLL</sequence>
<dbReference type="KEGG" id="moz:MoryE10_22800"/>
<evidence type="ECO:0000256" key="2">
    <source>
        <dbReference type="ARBA" id="ARBA00003213"/>
    </source>
</evidence>
<dbReference type="InterPro" id="IPR018022">
    <property type="entry name" value="IPT"/>
</dbReference>
<keyword evidence="8 10" id="KW-0460">Magnesium</keyword>
<evidence type="ECO:0000256" key="3">
    <source>
        <dbReference type="ARBA" id="ARBA00005842"/>
    </source>
</evidence>
<dbReference type="HAMAP" id="MF_00185">
    <property type="entry name" value="IPP_trans"/>
    <property type="match status" value="1"/>
</dbReference>
<dbReference type="Gene3D" id="1.10.20.140">
    <property type="match status" value="1"/>
</dbReference>
<evidence type="ECO:0000256" key="12">
    <source>
        <dbReference type="RuleBase" id="RU003784"/>
    </source>
</evidence>
<gene>
    <name evidence="10 14" type="primary">miaA</name>
    <name evidence="14" type="ORF">MoryE10_22800</name>
</gene>
<dbReference type="GO" id="GO:0006400">
    <property type="term" value="P:tRNA modification"/>
    <property type="evidence" value="ECO:0007669"/>
    <property type="project" value="TreeGrafter"/>
</dbReference>
<comment type="subunit">
    <text evidence="10">Monomer.</text>
</comment>
<evidence type="ECO:0000256" key="9">
    <source>
        <dbReference type="ARBA" id="ARBA00049563"/>
    </source>
</evidence>
<dbReference type="SUPFAM" id="SSF52540">
    <property type="entry name" value="P-loop containing nucleoside triphosphate hydrolases"/>
    <property type="match status" value="2"/>
</dbReference>
<dbReference type="EC" id="2.5.1.75" evidence="10"/>
<dbReference type="Pfam" id="PF01715">
    <property type="entry name" value="IPPT"/>
    <property type="match status" value="1"/>
</dbReference>
<accession>A0A8D4VSD9</accession>
<evidence type="ECO:0000256" key="13">
    <source>
        <dbReference type="RuleBase" id="RU003785"/>
    </source>
</evidence>
<evidence type="ECO:0000256" key="5">
    <source>
        <dbReference type="ARBA" id="ARBA00022694"/>
    </source>
</evidence>
<evidence type="ECO:0000256" key="6">
    <source>
        <dbReference type="ARBA" id="ARBA00022741"/>
    </source>
</evidence>
<dbReference type="InterPro" id="IPR027417">
    <property type="entry name" value="P-loop_NTPase"/>
</dbReference>
<evidence type="ECO:0000256" key="11">
    <source>
        <dbReference type="RuleBase" id="RU003783"/>
    </source>
</evidence>
<organism evidence="14 15">
    <name type="scientific">Methylogaea oryzae</name>
    <dbReference type="NCBI Taxonomy" id="1295382"/>
    <lineage>
        <taxon>Bacteria</taxon>
        <taxon>Pseudomonadati</taxon>
        <taxon>Pseudomonadota</taxon>
        <taxon>Gammaproteobacteria</taxon>
        <taxon>Methylococcales</taxon>
        <taxon>Methylococcaceae</taxon>
        <taxon>Methylogaea</taxon>
    </lineage>
</organism>
<feature type="binding site" evidence="10">
    <location>
        <begin position="14"/>
        <end position="19"/>
    </location>
    <ligand>
        <name>substrate</name>
    </ligand>
</feature>
<dbReference type="PANTHER" id="PTHR11088:SF60">
    <property type="entry name" value="TRNA DIMETHYLALLYLTRANSFERASE"/>
    <property type="match status" value="1"/>
</dbReference>
<dbReference type="PANTHER" id="PTHR11088">
    <property type="entry name" value="TRNA DIMETHYLALLYLTRANSFERASE"/>
    <property type="match status" value="1"/>
</dbReference>
<comment type="catalytic activity">
    <reaction evidence="9 10 11">
        <text>adenosine(37) in tRNA + dimethylallyl diphosphate = N(6)-dimethylallyladenosine(37) in tRNA + diphosphate</text>
        <dbReference type="Rhea" id="RHEA:26482"/>
        <dbReference type="Rhea" id="RHEA-COMP:10162"/>
        <dbReference type="Rhea" id="RHEA-COMP:10375"/>
        <dbReference type="ChEBI" id="CHEBI:33019"/>
        <dbReference type="ChEBI" id="CHEBI:57623"/>
        <dbReference type="ChEBI" id="CHEBI:74411"/>
        <dbReference type="ChEBI" id="CHEBI:74415"/>
        <dbReference type="EC" id="2.5.1.75"/>
    </reaction>
</comment>
<evidence type="ECO:0000313" key="15">
    <source>
        <dbReference type="Proteomes" id="UP000824988"/>
    </source>
</evidence>
<evidence type="ECO:0000256" key="4">
    <source>
        <dbReference type="ARBA" id="ARBA00022679"/>
    </source>
</evidence>
<keyword evidence="4 10" id="KW-0808">Transferase</keyword>
<evidence type="ECO:0000256" key="10">
    <source>
        <dbReference type="HAMAP-Rule" id="MF_00185"/>
    </source>
</evidence>
<keyword evidence="15" id="KW-1185">Reference proteome</keyword>
<dbReference type="EMBL" id="AP019782">
    <property type="protein sequence ID" value="BBL71674.1"/>
    <property type="molecule type" value="Genomic_DNA"/>
</dbReference>
<feature type="region of interest" description="Interaction with substrate tRNA" evidence="10">
    <location>
        <begin position="161"/>
        <end position="165"/>
    </location>
</feature>
<keyword evidence="6 10" id="KW-0547">Nucleotide-binding</keyword>
<comment type="function">
    <text evidence="2 10 12">Catalyzes the transfer of a dimethylallyl group onto the adenine at position 37 in tRNAs that read codons beginning with uridine, leading to the formation of N6-(dimethylallyl)adenosine (i(6)A).</text>
</comment>
<keyword evidence="5 10" id="KW-0819">tRNA processing</keyword>
<proteinExistence type="inferred from homology"/>
<protein>
    <recommendedName>
        <fullName evidence="10">tRNA dimethylallyltransferase</fullName>
        <ecNumber evidence="10">2.5.1.75</ecNumber>
    </recommendedName>
    <alternativeName>
        <fullName evidence="10">Dimethylallyl diphosphate:tRNA dimethylallyltransferase</fullName>
        <shortName evidence="10">DMAPP:tRNA dimethylallyltransferase</shortName>
        <shortName evidence="10">DMATase</shortName>
    </alternativeName>
    <alternativeName>
        <fullName evidence="10">Isopentenyl-diphosphate:tRNA isopentenyltransferase</fullName>
        <shortName evidence="10">IPP transferase</shortName>
        <shortName evidence="10">IPPT</shortName>
        <shortName evidence="10">IPTase</shortName>
    </alternativeName>
</protein>
<dbReference type="GO" id="GO:0005524">
    <property type="term" value="F:ATP binding"/>
    <property type="evidence" value="ECO:0007669"/>
    <property type="project" value="UniProtKB-UniRule"/>
</dbReference>
<dbReference type="FunFam" id="1.10.20.140:FF:000001">
    <property type="entry name" value="tRNA dimethylallyltransferase"/>
    <property type="match status" value="1"/>
</dbReference>
<reference evidence="14" key="1">
    <citation type="submission" date="2019-06" db="EMBL/GenBank/DDBJ databases">
        <title>Complete genome sequence of Methylogaea oryzae strain JCM16910.</title>
        <authorList>
            <person name="Asakawa S."/>
        </authorList>
    </citation>
    <scope>NUCLEOTIDE SEQUENCE</scope>
    <source>
        <strain evidence="14">E10</strain>
    </source>
</reference>
<comment type="similarity">
    <text evidence="3 10 13">Belongs to the IPP transferase family.</text>
</comment>
<feature type="site" description="Interaction with substrate tRNA" evidence="10">
    <location>
        <position position="103"/>
    </location>
</feature>
<feature type="binding site" evidence="10">
    <location>
        <begin position="12"/>
        <end position="19"/>
    </location>
    <ligand>
        <name>ATP</name>
        <dbReference type="ChEBI" id="CHEBI:30616"/>
    </ligand>
</feature>
<feature type="site" description="Interaction with substrate tRNA" evidence="10">
    <location>
        <position position="125"/>
    </location>
</feature>
<evidence type="ECO:0000256" key="1">
    <source>
        <dbReference type="ARBA" id="ARBA00001946"/>
    </source>
</evidence>
<feature type="region of interest" description="Interaction with substrate tRNA" evidence="10">
    <location>
        <begin position="37"/>
        <end position="40"/>
    </location>
</feature>
<comment type="cofactor">
    <cofactor evidence="1 10">
        <name>Mg(2+)</name>
        <dbReference type="ChEBI" id="CHEBI:18420"/>
    </cofactor>
</comment>
<evidence type="ECO:0000313" key="14">
    <source>
        <dbReference type="EMBL" id="BBL71674.1"/>
    </source>
</evidence>
<dbReference type="Proteomes" id="UP000824988">
    <property type="component" value="Chromosome"/>
</dbReference>
<dbReference type="RefSeq" id="WP_054774193.1">
    <property type="nucleotide sequence ID" value="NZ_AP019782.1"/>
</dbReference>
<dbReference type="Gene3D" id="3.40.50.300">
    <property type="entry name" value="P-loop containing nucleotide triphosphate hydrolases"/>
    <property type="match status" value="1"/>
</dbReference>
<name>A0A8D4VSD9_9GAMM</name>